<dbReference type="AlphaFoldDB" id="M9RL97"/>
<dbReference type="SUPFAM" id="SSF75011">
    <property type="entry name" value="3-carboxy-cis,cis-mucoante lactonizing enzyme"/>
    <property type="match status" value="1"/>
</dbReference>
<accession>M9RL97</accession>
<proteinExistence type="predicted"/>
<dbReference type="eggNOG" id="COG3490">
    <property type="taxonomic scope" value="Bacteria"/>
</dbReference>
<dbReference type="STRING" id="391616.OA238_c24790"/>
<name>M9RL97_9RHOB</name>
<keyword evidence="2" id="KW-1185">Reference proteome</keyword>
<evidence type="ECO:0008006" key="3">
    <source>
        <dbReference type="Google" id="ProtNLM"/>
    </source>
</evidence>
<sequence length="358" mass="38312">MARTGRRQFLGGLLAAGLIPKPTWADAGSPVFLSAAANPDGSYVLCGIDAALDVRFKIPLPARGHAAAAHPSRPEAVAFARRPGTFAIVIDCITGLRKARLESPLGRHFYGHGTFSSDGSLLFTTENDYEAGQGRIGVWDALDGYTRIDEWYSGGVGPHDIKRLPGTDTLVVANGGIDTHPDTGRTKLNIPTMAPNLSYFINGVVVETAMLPPQFHKSSIRHLAISKRGDVAFGMQWQGDQMPQALVGTHQRGSPISLMTASTDQIRQLDGYVGSIAYSGNGNSIAVTSPRGGVVHMYDASTRMFFRDILLTDVSGIASLEDTFVVTTGTGQLQSMTRGDSNFSGQIDVKWDNHLVAI</sequence>
<dbReference type="InterPro" id="IPR006311">
    <property type="entry name" value="TAT_signal"/>
</dbReference>
<dbReference type="RefSeq" id="WP_015495604.1">
    <property type="nucleotide sequence ID" value="NC_020908.1"/>
</dbReference>
<dbReference type="Pfam" id="PF07433">
    <property type="entry name" value="DUF1513"/>
    <property type="match status" value="1"/>
</dbReference>
<reference evidence="1 2" key="1">
    <citation type="journal article" date="2013" name="PLoS ONE">
        <title>Poles Apart: Arctic and Antarctic Octadecabacter strains Share High Genome Plasticity and a New Type of Xanthorhodopsin.</title>
        <authorList>
            <person name="Vollmers J."/>
            <person name="Voget S."/>
            <person name="Dietrich S."/>
            <person name="Gollnow K."/>
            <person name="Smits M."/>
            <person name="Meyer K."/>
            <person name="Brinkhoff T."/>
            <person name="Simon M."/>
            <person name="Daniel R."/>
        </authorList>
    </citation>
    <scope>NUCLEOTIDE SEQUENCE [LARGE SCALE GENOMIC DNA]</scope>
    <source>
        <strain evidence="1 2">238</strain>
    </source>
</reference>
<dbReference type="EMBL" id="CP003742">
    <property type="protein sequence ID" value="AGI72533.1"/>
    <property type="molecule type" value="Genomic_DNA"/>
</dbReference>
<dbReference type="OrthoDB" id="5624218at2"/>
<evidence type="ECO:0000313" key="1">
    <source>
        <dbReference type="EMBL" id="AGI72533.1"/>
    </source>
</evidence>
<dbReference type="InterPro" id="IPR015943">
    <property type="entry name" value="WD40/YVTN_repeat-like_dom_sf"/>
</dbReference>
<organism evidence="1 2">
    <name type="scientific">Octadecabacter arcticus 238</name>
    <dbReference type="NCBI Taxonomy" id="391616"/>
    <lineage>
        <taxon>Bacteria</taxon>
        <taxon>Pseudomonadati</taxon>
        <taxon>Pseudomonadota</taxon>
        <taxon>Alphaproteobacteria</taxon>
        <taxon>Rhodobacterales</taxon>
        <taxon>Roseobacteraceae</taxon>
        <taxon>Octadecabacter</taxon>
    </lineage>
</organism>
<dbReference type="PROSITE" id="PS51318">
    <property type="entry name" value="TAT"/>
    <property type="match status" value="1"/>
</dbReference>
<protein>
    <recommendedName>
        <fullName evidence="3">DUF1513 family protein</fullName>
    </recommendedName>
</protein>
<evidence type="ECO:0000313" key="2">
    <source>
        <dbReference type="Proteomes" id="UP000004688"/>
    </source>
</evidence>
<dbReference type="HOGENOM" id="CLU_047398_0_0_5"/>
<dbReference type="Proteomes" id="UP000004688">
    <property type="component" value="Chromosome"/>
</dbReference>
<dbReference type="InterPro" id="IPR008311">
    <property type="entry name" value="UCP028101"/>
</dbReference>
<dbReference type="Gene3D" id="2.130.10.10">
    <property type="entry name" value="YVTN repeat-like/Quinoprotein amine dehydrogenase"/>
    <property type="match status" value="1"/>
</dbReference>
<dbReference type="PIRSF" id="PIRSF028101">
    <property type="entry name" value="UCP028101"/>
    <property type="match status" value="1"/>
</dbReference>
<gene>
    <name evidence="1" type="ORF">OA238_c24790</name>
</gene>
<dbReference type="KEGG" id="oar:OA238_c24790"/>